<gene>
    <name evidence="2" type="ORF">MCAP1_002388</name>
</gene>
<dbReference type="GO" id="GO:0006303">
    <property type="term" value="P:double-strand break repair via nonhomologous end joining"/>
    <property type="evidence" value="ECO:0007669"/>
    <property type="project" value="TreeGrafter"/>
</dbReference>
<dbReference type="AlphaFoldDB" id="A0AAF0E899"/>
<dbReference type="Gene3D" id="3.60.15.10">
    <property type="entry name" value="Ribonuclease Z/Hydroxyacylglutathione hydrolase-like"/>
    <property type="match status" value="1"/>
</dbReference>
<dbReference type="GO" id="GO:0003684">
    <property type="term" value="F:damaged DNA binding"/>
    <property type="evidence" value="ECO:0007669"/>
    <property type="project" value="TreeGrafter"/>
</dbReference>
<evidence type="ECO:0000313" key="3">
    <source>
        <dbReference type="Proteomes" id="UP001220961"/>
    </source>
</evidence>
<dbReference type="GO" id="GO:0036297">
    <property type="term" value="P:interstrand cross-link repair"/>
    <property type="evidence" value="ECO:0007669"/>
    <property type="project" value="TreeGrafter"/>
</dbReference>
<dbReference type="PANTHER" id="PTHR23240">
    <property type="entry name" value="DNA CROSS-LINK REPAIR PROTEIN PSO2/SNM1-RELATED"/>
    <property type="match status" value="1"/>
</dbReference>
<proteinExistence type="predicted"/>
<dbReference type="EMBL" id="CP119911">
    <property type="protein sequence ID" value="WFD20144.1"/>
    <property type="molecule type" value="Genomic_DNA"/>
</dbReference>
<dbReference type="Proteomes" id="UP001220961">
    <property type="component" value="Chromosome 4"/>
</dbReference>
<organism evidence="2 3">
    <name type="scientific">Malassezia caprae</name>
    <dbReference type="NCBI Taxonomy" id="1381934"/>
    <lineage>
        <taxon>Eukaryota</taxon>
        <taxon>Fungi</taxon>
        <taxon>Dikarya</taxon>
        <taxon>Basidiomycota</taxon>
        <taxon>Ustilaginomycotina</taxon>
        <taxon>Malasseziomycetes</taxon>
        <taxon>Malasseziales</taxon>
        <taxon>Malasseziaceae</taxon>
        <taxon>Malassezia</taxon>
    </lineage>
</organism>
<reference evidence="2" key="1">
    <citation type="submission" date="2023-03" db="EMBL/GenBank/DDBJ databases">
        <title>Mating type loci evolution in Malassezia.</title>
        <authorList>
            <person name="Coelho M.A."/>
        </authorList>
    </citation>
    <scope>NUCLEOTIDE SEQUENCE</scope>
    <source>
        <strain evidence="2">CBS 10434</strain>
    </source>
</reference>
<accession>A0AAF0E899</accession>
<feature type="region of interest" description="Disordered" evidence="1">
    <location>
        <begin position="1"/>
        <end position="25"/>
    </location>
</feature>
<evidence type="ECO:0000256" key="1">
    <source>
        <dbReference type="SAM" id="MobiDB-lite"/>
    </source>
</evidence>
<dbReference type="PANTHER" id="PTHR23240:SF6">
    <property type="entry name" value="DNA CROSS-LINK REPAIR 1A PROTEIN"/>
    <property type="match status" value="1"/>
</dbReference>
<evidence type="ECO:0000313" key="2">
    <source>
        <dbReference type="EMBL" id="WFD20144.1"/>
    </source>
</evidence>
<dbReference type="InterPro" id="IPR036866">
    <property type="entry name" value="RibonucZ/Hydroxyglut_hydro"/>
</dbReference>
<protein>
    <submittedName>
        <fullName evidence="2">Uncharacterized protein</fullName>
    </submittedName>
</protein>
<keyword evidence="3" id="KW-1185">Reference proteome</keyword>
<name>A0AAF0E899_9BASI</name>
<sequence>MTVGSKRSVEASPPPGPALEPRDAREEEWQIRKATEASLAVFPCPVCQQSFAQADIDRHVNSGSRTGRVPFYKLLEGMPISVDAFRYGAIEGATHQIASFAHAALQKPVDIVYLDTTYLHPRYNFPAQAQVVQACAAMLTNPSPRMTLSDFWHGRSEPEPAGQLVLVELDDPELHSMLTRSPQEARVHVVSLHWITHESVATLDVSALDDSNTNAFSEYRRVDAGESAS</sequence>
<dbReference type="GO" id="GO:0035312">
    <property type="term" value="F:5'-3' DNA exonuclease activity"/>
    <property type="evidence" value="ECO:0007669"/>
    <property type="project" value="TreeGrafter"/>
</dbReference>